<dbReference type="InterPro" id="IPR013783">
    <property type="entry name" value="Ig-like_fold"/>
</dbReference>
<organism evidence="2 3">
    <name type="scientific">Hydrobacter penzbergensis</name>
    <dbReference type="NCBI Taxonomy" id="1235997"/>
    <lineage>
        <taxon>Bacteria</taxon>
        <taxon>Pseudomonadati</taxon>
        <taxon>Bacteroidota</taxon>
        <taxon>Chitinophagia</taxon>
        <taxon>Chitinophagales</taxon>
        <taxon>Chitinophagaceae</taxon>
        <taxon>Hydrobacter</taxon>
    </lineage>
</organism>
<dbReference type="RefSeq" id="WP_092725358.1">
    <property type="nucleotide sequence ID" value="NZ_FNNO01000013.1"/>
</dbReference>
<feature type="chain" id="PRO_5036473237" description="DUF1573 domain-containing protein" evidence="1">
    <location>
        <begin position="21"/>
        <end position="142"/>
    </location>
</feature>
<dbReference type="PANTHER" id="PTHR37833:SF1">
    <property type="entry name" value="SIGNAL PEPTIDE PROTEIN"/>
    <property type="match status" value="1"/>
</dbReference>
<comment type="caution">
    <text evidence="2">The sequence shown here is derived from an EMBL/GenBank/DDBJ whole genome shotgun (WGS) entry which is preliminary data.</text>
</comment>
<proteinExistence type="predicted"/>
<evidence type="ECO:0008006" key="4">
    <source>
        <dbReference type="Google" id="ProtNLM"/>
    </source>
</evidence>
<dbReference type="Proteomes" id="UP000198711">
    <property type="component" value="Unassembled WGS sequence"/>
</dbReference>
<keyword evidence="3" id="KW-1185">Reference proteome</keyword>
<dbReference type="InterPro" id="IPR011467">
    <property type="entry name" value="DUF1573"/>
</dbReference>
<feature type="signal peptide" evidence="1">
    <location>
        <begin position="1"/>
        <end position="20"/>
    </location>
</feature>
<dbReference type="Pfam" id="PF07610">
    <property type="entry name" value="DUF1573"/>
    <property type="match status" value="1"/>
</dbReference>
<reference evidence="2 3" key="1">
    <citation type="submission" date="2016-10" db="EMBL/GenBank/DDBJ databases">
        <authorList>
            <person name="Varghese N."/>
            <person name="Submissions S."/>
        </authorList>
    </citation>
    <scope>NUCLEOTIDE SEQUENCE [LARGE SCALE GENOMIC DNA]</scope>
    <source>
        <strain evidence="2 3">DSM 25353</strain>
    </source>
</reference>
<accession>A0A8X8IGS5</accession>
<gene>
    <name evidence="2" type="ORF">SAMN05444410_11323</name>
</gene>
<dbReference type="EMBL" id="FNNO01000013">
    <property type="protein sequence ID" value="SDX31172.1"/>
    <property type="molecule type" value="Genomic_DNA"/>
</dbReference>
<evidence type="ECO:0000256" key="1">
    <source>
        <dbReference type="SAM" id="SignalP"/>
    </source>
</evidence>
<evidence type="ECO:0000313" key="3">
    <source>
        <dbReference type="Proteomes" id="UP000198711"/>
    </source>
</evidence>
<name>A0A8X8IGS5_9BACT</name>
<dbReference type="Gene3D" id="2.60.40.10">
    <property type="entry name" value="Immunoglobulins"/>
    <property type="match status" value="1"/>
</dbReference>
<dbReference type="AlphaFoldDB" id="A0A8X8IGS5"/>
<evidence type="ECO:0000313" key="2">
    <source>
        <dbReference type="EMBL" id="SDX31172.1"/>
    </source>
</evidence>
<protein>
    <recommendedName>
        <fullName evidence="4">DUF1573 domain-containing protein</fullName>
    </recommendedName>
</protein>
<keyword evidence="1" id="KW-0732">Signal</keyword>
<sequence>MKWILTGMLFCATLAVFLPACNNTVKVNQQPAADTSHYTTVQWLDSVVNFGSIKMGEQIEIRFRVRNSGHQPLYLTDVKAVCGCTVADYTRQAISPGDTGIVVGSFDSKKAHVGTVRKSILATTNSRNGYNHDLIFTGDIQE</sequence>
<dbReference type="PANTHER" id="PTHR37833">
    <property type="entry name" value="LIPOPROTEIN-RELATED"/>
    <property type="match status" value="1"/>
</dbReference>